<reference evidence="11 12" key="1">
    <citation type="submission" date="2015-02" db="EMBL/GenBank/DDBJ databases">
        <title>Complete genome sequence of Kangiella geojedonensis strain YCS-5T.</title>
        <authorList>
            <person name="Kim K.M."/>
        </authorList>
    </citation>
    <scope>NUCLEOTIDE SEQUENCE [LARGE SCALE GENOMIC DNA]</scope>
    <source>
        <strain evidence="11 12">YCS-5</strain>
    </source>
</reference>
<evidence type="ECO:0000256" key="9">
    <source>
        <dbReference type="SAM" id="Phobius"/>
    </source>
</evidence>
<dbReference type="PANTHER" id="PTHR43065">
    <property type="entry name" value="SENSOR HISTIDINE KINASE"/>
    <property type="match status" value="1"/>
</dbReference>
<dbReference type="PROSITE" id="PS50109">
    <property type="entry name" value="HIS_KIN"/>
    <property type="match status" value="1"/>
</dbReference>
<dbReference type="NCBIfam" id="TIGR02916">
    <property type="entry name" value="PEP_his_kin"/>
    <property type="match status" value="1"/>
</dbReference>
<feature type="transmembrane region" description="Helical" evidence="9">
    <location>
        <begin position="215"/>
        <end position="235"/>
    </location>
</feature>
<dbReference type="PATRIC" id="fig|914150.5.peg.117"/>
<evidence type="ECO:0000256" key="4">
    <source>
        <dbReference type="ARBA" id="ARBA00022679"/>
    </source>
</evidence>
<evidence type="ECO:0000313" key="12">
    <source>
        <dbReference type="Proteomes" id="UP000034071"/>
    </source>
</evidence>
<feature type="transmembrane region" description="Helical" evidence="9">
    <location>
        <begin position="53"/>
        <end position="75"/>
    </location>
</feature>
<dbReference type="Pfam" id="PF02518">
    <property type="entry name" value="HATPase_c"/>
    <property type="match status" value="1"/>
</dbReference>
<keyword evidence="4" id="KW-0808">Transferase</keyword>
<feature type="transmembrane region" description="Helical" evidence="9">
    <location>
        <begin position="82"/>
        <end position="100"/>
    </location>
</feature>
<dbReference type="AlphaFoldDB" id="A0A0F6RAZ4"/>
<dbReference type="GO" id="GO:0005524">
    <property type="term" value="F:ATP binding"/>
    <property type="evidence" value="ECO:0007669"/>
    <property type="project" value="UniProtKB-KW"/>
</dbReference>
<keyword evidence="6 11" id="KW-0418">Kinase</keyword>
<evidence type="ECO:0000259" key="10">
    <source>
        <dbReference type="PROSITE" id="PS50109"/>
    </source>
</evidence>
<dbReference type="InterPro" id="IPR004358">
    <property type="entry name" value="Sig_transdc_His_kin-like_C"/>
</dbReference>
<feature type="transmembrane region" description="Helical" evidence="9">
    <location>
        <begin position="106"/>
        <end position="129"/>
    </location>
</feature>
<proteinExistence type="predicted"/>
<dbReference type="InterPro" id="IPR003594">
    <property type="entry name" value="HATPase_dom"/>
</dbReference>
<dbReference type="PRINTS" id="PR00344">
    <property type="entry name" value="BCTRLSENSOR"/>
</dbReference>
<feature type="transmembrane region" description="Helical" evidence="9">
    <location>
        <begin position="27"/>
        <end position="47"/>
    </location>
</feature>
<dbReference type="EMBL" id="CP010975">
    <property type="protein sequence ID" value="AKE51108.1"/>
    <property type="molecule type" value="Genomic_DNA"/>
</dbReference>
<evidence type="ECO:0000256" key="3">
    <source>
        <dbReference type="ARBA" id="ARBA00022553"/>
    </source>
</evidence>
<evidence type="ECO:0000256" key="6">
    <source>
        <dbReference type="ARBA" id="ARBA00022777"/>
    </source>
</evidence>
<dbReference type="SUPFAM" id="SSF55781">
    <property type="entry name" value="GAF domain-like"/>
    <property type="match status" value="1"/>
</dbReference>
<dbReference type="GO" id="GO:0000160">
    <property type="term" value="P:phosphorelay signal transduction system"/>
    <property type="evidence" value="ECO:0007669"/>
    <property type="project" value="UniProtKB-KW"/>
</dbReference>
<dbReference type="STRING" id="914150.TQ33_0116"/>
<dbReference type="InterPro" id="IPR005467">
    <property type="entry name" value="His_kinase_dom"/>
</dbReference>
<evidence type="ECO:0000256" key="2">
    <source>
        <dbReference type="ARBA" id="ARBA00012438"/>
    </source>
</evidence>
<keyword evidence="3" id="KW-0597">Phosphoprotein</keyword>
<sequence length="668" mass="76413">MAGFIASIVLAIYLLVMTLVRWRRIALFWPLIVVALTLAVWSGAKLLEDAYHLPFWLLEWLRLFGFFCTLAMFMWKFARPNVWVNSAVLLVLALWLFIQFQDLGSLSILINPGFAGLILLLLLHLVEIAGNQFAETYRREIATLAGAIGFILVWDLFCMLVFMLDESGTPEVLDISRSIVTSLAISFSIIHLQGIEHSRFQLNEALPRYRPESGLNIFAIYCWIAVVGYILIEVMTRNTELALAFLLTSGVGFMVLSYKKRFFGQLTILYRKLFSAYKYDYRESWIRFNRALDEANVTGNYYQLSIKAIGNIIDSPAGKLWSLRNDSFAYVDNWESPLSDDMSYQLPRSLSDFMDKTNWVIDIQEYQKDSDIYRGLSIDLSEELFRNHRIFIPLRRNDELIGIVGLAASYSKPILNWEDHDLLKAAGLQMASYLAMFEATTQIYEQQHFDAFNRLSAFVVHDIKNVTAQLELITHNAERYRQNQEFVDDAFETVTSATNRLNKMLTQLKRGRSASDLKKVCDLKVLVEKFKKSAERLNWTGKVPEVKVIAEKDALLNVIQHLHQNGLEASDKNSSVMHHIELKGEQVHWHIYDQGTGMDSEFMRKQLFKPFATTKGNAGIGIGVYQCRYLLQSFGGDLIIHSEVNQGTHCIAILASPEGERDGEYGTE</sequence>
<feature type="domain" description="Histidine kinase" evidence="10">
    <location>
        <begin position="458"/>
        <end position="658"/>
    </location>
</feature>
<keyword evidence="5" id="KW-0547">Nucleotide-binding</keyword>
<feature type="transmembrane region" description="Helical" evidence="9">
    <location>
        <begin position="241"/>
        <end position="258"/>
    </location>
</feature>
<evidence type="ECO:0000313" key="11">
    <source>
        <dbReference type="EMBL" id="AKE51108.1"/>
    </source>
</evidence>
<keyword evidence="9" id="KW-0812">Transmembrane</keyword>
<dbReference type="KEGG" id="kge:TQ33_0116"/>
<dbReference type="GO" id="GO:0004673">
    <property type="term" value="F:protein histidine kinase activity"/>
    <property type="evidence" value="ECO:0007669"/>
    <property type="project" value="UniProtKB-EC"/>
</dbReference>
<keyword evidence="9" id="KW-1133">Transmembrane helix</keyword>
<accession>A0A0F6RAZ4</accession>
<comment type="catalytic activity">
    <reaction evidence="1">
        <text>ATP + protein L-histidine = ADP + protein N-phospho-L-histidine.</text>
        <dbReference type="EC" id="2.7.13.3"/>
    </reaction>
</comment>
<dbReference type="InterPro" id="IPR014265">
    <property type="entry name" value="XrtA/PrsK"/>
</dbReference>
<dbReference type="Gene3D" id="3.30.565.10">
    <property type="entry name" value="Histidine kinase-like ATPase, C-terminal domain"/>
    <property type="match status" value="1"/>
</dbReference>
<keyword evidence="9" id="KW-0472">Membrane</keyword>
<feature type="transmembrane region" description="Helical" evidence="9">
    <location>
        <begin position="6"/>
        <end position="22"/>
    </location>
</feature>
<name>A0A0F6RAZ4_9GAMM</name>
<keyword evidence="7" id="KW-0067">ATP-binding</keyword>
<evidence type="ECO:0000256" key="8">
    <source>
        <dbReference type="ARBA" id="ARBA00023012"/>
    </source>
</evidence>
<dbReference type="Proteomes" id="UP000034071">
    <property type="component" value="Chromosome"/>
</dbReference>
<dbReference type="RefSeq" id="WP_046560339.1">
    <property type="nucleotide sequence ID" value="NZ_CP010975.1"/>
</dbReference>
<feature type="transmembrane region" description="Helical" evidence="9">
    <location>
        <begin position="141"/>
        <end position="163"/>
    </location>
</feature>
<gene>
    <name evidence="11" type="ORF">TQ33_0116</name>
</gene>
<evidence type="ECO:0000256" key="7">
    <source>
        <dbReference type="ARBA" id="ARBA00022840"/>
    </source>
</evidence>
<keyword evidence="12" id="KW-1185">Reference proteome</keyword>
<dbReference type="EC" id="2.7.13.3" evidence="2"/>
<protein>
    <recommendedName>
        <fullName evidence="2">histidine kinase</fullName>
        <ecNumber evidence="2">2.7.13.3</ecNumber>
    </recommendedName>
</protein>
<dbReference type="OrthoDB" id="9785691at2"/>
<evidence type="ECO:0000256" key="1">
    <source>
        <dbReference type="ARBA" id="ARBA00000085"/>
    </source>
</evidence>
<dbReference type="SUPFAM" id="SSF55874">
    <property type="entry name" value="ATPase domain of HSP90 chaperone/DNA topoisomerase II/histidine kinase"/>
    <property type="match status" value="1"/>
</dbReference>
<evidence type="ECO:0000256" key="5">
    <source>
        <dbReference type="ARBA" id="ARBA00022741"/>
    </source>
</evidence>
<dbReference type="HOGENOM" id="CLU_024784_0_0_6"/>
<dbReference type="InterPro" id="IPR036890">
    <property type="entry name" value="HATPase_C_sf"/>
</dbReference>
<organism evidence="11 12">
    <name type="scientific">Kangiella geojedonensis</name>
    <dbReference type="NCBI Taxonomy" id="914150"/>
    <lineage>
        <taxon>Bacteria</taxon>
        <taxon>Pseudomonadati</taxon>
        <taxon>Pseudomonadota</taxon>
        <taxon>Gammaproteobacteria</taxon>
        <taxon>Kangiellales</taxon>
        <taxon>Kangiellaceae</taxon>
        <taxon>Kangiella</taxon>
    </lineage>
</organism>
<dbReference type="PANTHER" id="PTHR43065:SF10">
    <property type="entry name" value="PEROXIDE STRESS-ACTIVATED HISTIDINE KINASE MAK3"/>
    <property type="match status" value="1"/>
</dbReference>
<keyword evidence="8" id="KW-0902">Two-component regulatory system</keyword>